<sequence>MSVEISEHDDNEAKKIRNACLVMLTRREFSTKEITDKIRLKFESSSTIHQVISTLKTEGLLCDVRFTESFVRSRINKGQGKQRIKAEIKHKGIGDELVKKVIDEQGTNWISIAEKALLKKFGTQVSSDRKEVGKRIRFLQYRGFDFDEINQVMKQL</sequence>
<dbReference type="GO" id="GO:0006282">
    <property type="term" value="P:regulation of DNA repair"/>
    <property type="evidence" value="ECO:0007669"/>
    <property type="project" value="UniProtKB-UniRule"/>
</dbReference>
<keyword evidence="4 5" id="KW-0963">Cytoplasm</keyword>
<dbReference type="Pfam" id="PF02631">
    <property type="entry name" value="RecX_HTH2"/>
    <property type="match status" value="1"/>
</dbReference>
<reference evidence="8 9" key="1">
    <citation type="submission" date="2019-02" db="EMBL/GenBank/DDBJ databases">
        <title>Prokaryotic population dynamics and viral predation in marine succession experiment using metagenomics: the confinement effect.</title>
        <authorList>
            <person name="Haro-Moreno J.M."/>
            <person name="Rodriguez-Valera F."/>
            <person name="Lopez-Perez M."/>
        </authorList>
    </citation>
    <scope>NUCLEOTIDE SEQUENCE [LARGE SCALE GENOMIC DNA]</scope>
    <source>
        <strain evidence="8">MED-G169</strain>
    </source>
</reference>
<name>A0A520LJK2_9GAMM</name>
<dbReference type="Pfam" id="PF21981">
    <property type="entry name" value="RecX_HTH3"/>
    <property type="match status" value="1"/>
</dbReference>
<evidence type="ECO:0000259" key="6">
    <source>
        <dbReference type="Pfam" id="PF02631"/>
    </source>
</evidence>
<evidence type="ECO:0000313" key="9">
    <source>
        <dbReference type="Proteomes" id="UP000318148"/>
    </source>
</evidence>
<comment type="function">
    <text evidence="5">Modulates RecA activity.</text>
</comment>
<feature type="domain" description="RecX third three-helical" evidence="7">
    <location>
        <begin position="112"/>
        <end position="153"/>
    </location>
</feature>
<comment type="caution">
    <text evidence="8">The sequence shown here is derived from an EMBL/GenBank/DDBJ whole genome shotgun (WGS) entry which is preliminary data.</text>
</comment>
<evidence type="ECO:0000256" key="5">
    <source>
        <dbReference type="HAMAP-Rule" id="MF_01114"/>
    </source>
</evidence>
<protein>
    <recommendedName>
        <fullName evidence="3 5">Regulatory protein RecX</fullName>
    </recommendedName>
</protein>
<dbReference type="EMBL" id="SHBO01000075">
    <property type="protein sequence ID" value="RZO02592.1"/>
    <property type="molecule type" value="Genomic_DNA"/>
</dbReference>
<dbReference type="InterPro" id="IPR053924">
    <property type="entry name" value="RecX_HTH_2nd"/>
</dbReference>
<accession>A0A520LJK2</accession>
<evidence type="ECO:0000256" key="2">
    <source>
        <dbReference type="ARBA" id="ARBA00009695"/>
    </source>
</evidence>
<comment type="subcellular location">
    <subcellularLocation>
        <location evidence="1 5">Cytoplasm</location>
    </subcellularLocation>
</comment>
<dbReference type="PANTHER" id="PTHR33602:SF1">
    <property type="entry name" value="REGULATORY PROTEIN RECX FAMILY PROTEIN"/>
    <property type="match status" value="1"/>
</dbReference>
<dbReference type="HAMAP" id="MF_01114">
    <property type="entry name" value="RecX"/>
    <property type="match status" value="1"/>
</dbReference>
<dbReference type="InterPro" id="IPR003783">
    <property type="entry name" value="Regulatory_RecX"/>
</dbReference>
<proteinExistence type="inferred from homology"/>
<evidence type="ECO:0000256" key="3">
    <source>
        <dbReference type="ARBA" id="ARBA00018111"/>
    </source>
</evidence>
<evidence type="ECO:0000313" key="8">
    <source>
        <dbReference type="EMBL" id="RZO02592.1"/>
    </source>
</evidence>
<dbReference type="AlphaFoldDB" id="A0A520LJK2"/>
<comment type="similarity">
    <text evidence="2 5">Belongs to the RecX family.</text>
</comment>
<dbReference type="InterPro" id="IPR036388">
    <property type="entry name" value="WH-like_DNA-bd_sf"/>
</dbReference>
<dbReference type="PANTHER" id="PTHR33602">
    <property type="entry name" value="REGULATORY PROTEIN RECX FAMILY PROTEIN"/>
    <property type="match status" value="1"/>
</dbReference>
<dbReference type="GO" id="GO:0005737">
    <property type="term" value="C:cytoplasm"/>
    <property type="evidence" value="ECO:0007669"/>
    <property type="project" value="UniProtKB-SubCell"/>
</dbReference>
<dbReference type="InterPro" id="IPR053925">
    <property type="entry name" value="RecX_HTH_3rd"/>
</dbReference>
<gene>
    <name evidence="5" type="primary">recX</name>
    <name evidence="8" type="ORF">EVB02_04500</name>
</gene>
<dbReference type="Gene3D" id="1.10.10.10">
    <property type="entry name" value="Winged helix-like DNA-binding domain superfamily/Winged helix DNA-binding domain"/>
    <property type="match status" value="3"/>
</dbReference>
<evidence type="ECO:0000259" key="7">
    <source>
        <dbReference type="Pfam" id="PF21981"/>
    </source>
</evidence>
<feature type="domain" description="RecX second three-helical" evidence="6">
    <location>
        <begin position="63"/>
        <end position="101"/>
    </location>
</feature>
<evidence type="ECO:0000256" key="4">
    <source>
        <dbReference type="ARBA" id="ARBA00022490"/>
    </source>
</evidence>
<dbReference type="Proteomes" id="UP000318148">
    <property type="component" value="Unassembled WGS sequence"/>
</dbReference>
<evidence type="ECO:0000256" key="1">
    <source>
        <dbReference type="ARBA" id="ARBA00004496"/>
    </source>
</evidence>
<organism evidence="8 9">
    <name type="scientific">SAR92 clade bacterium</name>
    <dbReference type="NCBI Taxonomy" id="2315479"/>
    <lineage>
        <taxon>Bacteria</taxon>
        <taxon>Pseudomonadati</taxon>
        <taxon>Pseudomonadota</taxon>
        <taxon>Gammaproteobacteria</taxon>
        <taxon>Cellvibrionales</taxon>
        <taxon>Porticoccaceae</taxon>
        <taxon>SAR92 clade</taxon>
    </lineage>
</organism>